<keyword evidence="3" id="KW-0238">DNA-binding</keyword>
<dbReference type="CDD" id="cd08422">
    <property type="entry name" value="PBP2_CrgA_like"/>
    <property type="match status" value="1"/>
</dbReference>
<keyword evidence="8" id="KW-1185">Reference proteome</keyword>
<dbReference type="Pfam" id="PF00126">
    <property type="entry name" value="HTH_1"/>
    <property type="match status" value="1"/>
</dbReference>
<evidence type="ECO:0000256" key="3">
    <source>
        <dbReference type="ARBA" id="ARBA00023125"/>
    </source>
</evidence>
<dbReference type="RefSeq" id="WP_341367566.1">
    <property type="nucleotide sequence ID" value="NZ_CP150951.2"/>
</dbReference>
<dbReference type="PROSITE" id="PS50931">
    <property type="entry name" value="HTH_LYSR"/>
    <property type="match status" value="1"/>
</dbReference>
<accession>A0ABZ2V5J1</accession>
<feature type="domain" description="HTH lysR-type" evidence="6">
    <location>
        <begin position="1"/>
        <end position="58"/>
    </location>
</feature>
<dbReference type="InterPro" id="IPR000847">
    <property type="entry name" value="LysR_HTH_N"/>
</dbReference>
<evidence type="ECO:0000313" key="7">
    <source>
        <dbReference type="EMBL" id="WZC49456.1"/>
    </source>
</evidence>
<evidence type="ECO:0000256" key="2">
    <source>
        <dbReference type="ARBA" id="ARBA00023015"/>
    </source>
</evidence>
<evidence type="ECO:0000256" key="1">
    <source>
        <dbReference type="ARBA" id="ARBA00009437"/>
    </source>
</evidence>
<dbReference type="Pfam" id="PF03466">
    <property type="entry name" value="LysR_substrate"/>
    <property type="match status" value="1"/>
</dbReference>
<organism evidence="7 8">
    <name type="scientific">Yoonia phaeophyticola</name>
    <dbReference type="NCBI Taxonomy" id="3137369"/>
    <lineage>
        <taxon>Bacteria</taxon>
        <taxon>Pseudomonadati</taxon>
        <taxon>Pseudomonadota</taxon>
        <taxon>Alphaproteobacteria</taxon>
        <taxon>Rhodobacterales</taxon>
        <taxon>Paracoccaceae</taxon>
        <taxon>Yoonia</taxon>
    </lineage>
</organism>
<dbReference type="InterPro" id="IPR036390">
    <property type="entry name" value="WH_DNA-bd_sf"/>
</dbReference>
<dbReference type="InterPro" id="IPR036388">
    <property type="entry name" value="WH-like_DNA-bd_sf"/>
</dbReference>
<dbReference type="InterPro" id="IPR005119">
    <property type="entry name" value="LysR_subst-bd"/>
</dbReference>
<proteinExistence type="inferred from homology"/>
<name>A0ABZ2V5J1_9RHOB</name>
<reference evidence="8" key="1">
    <citation type="submission" date="2024-04" db="EMBL/GenBank/DDBJ databases">
        <title>Phylogenomic analyses of a clade within the roseobacter group suggest taxonomic reassignments of species of the genera Aestuariivita, Citreicella, Loktanella, Nautella, Pelagibaca, Ruegeria, Thalassobius, Thiobacimonas and Tropicibacter, and the proposal o.</title>
        <authorList>
            <person name="Jeon C.O."/>
        </authorList>
    </citation>
    <scope>NUCLEOTIDE SEQUENCE [LARGE SCALE GENOMIC DNA]</scope>
    <source>
        <strain evidence="8">BS5-3</strain>
    </source>
</reference>
<dbReference type="Gene3D" id="3.40.190.290">
    <property type="match status" value="1"/>
</dbReference>
<dbReference type="Gene3D" id="1.10.10.10">
    <property type="entry name" value="Winged helix-like DNA-binding domain superfamily/Winged helix DNA-binding domain"/>
    <property type="match status" value="1"/>
</dbReference>
<keyword evidence="4" id="KW-0804">Transcription</keyword>
<evidence type="ECO:0000256" key="5">
    <source>
        <dbReference type="SAM" id="Coils"/>
    </source>
</evidence>
<protein>
    <submittedName>
        <fullName evidence="7">LysR family transcriptional regulator</fullName>
    </submittedName>
</protein>
<gene>
    <name evidence="7" type="ORF">AABB29_02000</name>
</gene>
<feature type="coiled-coil region" evidence="5">
    <location>
        <begin position="61"/>
        <end position="88"/>
    </location>
</feature>
<dbReference type="SUPFAM" id="SSF53850">
    <property type="entry name" value="Periplasmic binding protein-like II"/>
    <property type="match status" value="1"/>
</dbReference>
<dbReference type="SUPFAM" id="SSF46785">
    <property type="entry name" value="Winged helix' DNA-binding domain"/>
    <property type="match status" value="1"/>
</dbReference>
<dbReference type="PANTHER" id="PTHR30537:SF5">
    <property type="entry name" value="HTH-TYPE TRANSCRIPTIONAL ACTIVATOR TTDR-RELATED"/>
    <property type="match status" value="1"/>
</dbReference>
<keyword evidence="2" id="KW-0805">Transcription regulation</keyword>
<evidence type="ECO:0000256" key="4">
    <source>
        <dbReference type="ARBA" id="ARBA00023163"/>
    </source>
</evidence>
<sequence length="298" mass="32831">MNITALRTALAVLRAGSIAAGAEAMNMDASNVSRIVAGLEDDIGFRLFDRTTRRLRITEAGERYLARIADILDELEAAREEAHNATVEPQGHLRMTASVAFAIEKIVPLLPKFHATYPEITVELLSSDANLDILDQGLDLAVRLASAPKGDLISTRLMRTRYRVVASPSYLNANGPLNAPEDLSTRTCLRFALPDFRSRWLFRRGQNDPAQEVEISGKTLISNALALRDMASAGMGVALLADWLVDRGIADGTLIDLLPEWDCTATSFNTGAYILFPSRTYLPQKTRVMIDFLKQNLQ</sequence>
<dbReference type="EMBL" id="CP150951">
    <property type="protein sequence ID" value="WZC49456.1"/>
    <property type="molecule type" value="Genomic_DNA"/>
</dbReference>
<keyword evidence="5" id="KW-0175">Coiled coil</keyword>
<dbReference type="PANTHER" id="PTHR30537">
    <property type="entry name" value="HTH-TYPE TRANSCRIPTIONAL REGULATOR"/>
    <property type="match status" value="1"/>
</dbReference>
<comment type="similarity">
    <text evidence="1">Belongs to the LysR transcriptional regulatory family.</text>
</comment>
<evidence type="ECO:0000313" key="8">
    <source>
        <dbReference type="Proteomes" id="UP001440612"/>
    </source>
</evidence>
<dbReference type="InterPro" id="IPR058163">
    <property type="entry name" value="LysR-type_TF_proteobact-type"/>
</dbReference>
<dbReference type="Proteomes" id="UP001440612">
    <property type="component" value="Chromosome"/>
</dbReference>
<evidence type="ECO:0000259" key="6">
    <source>
        <dbReference type="PROSITE" id="PS50931"/>
    </source>
</evidence>